<feature type="compositionally biased region" description="Basic residues" evidence="5">
    <location>
        <begin position="307"/>
        <end position="331"/>
    </location>
</feature>
<protein>
    <recommendedName>
        <fullName evidence="6">C3H1-type domain-containing protein</fullName>
    </recommendedName>
</protein>
<evidence type="ECO:0000313" key="8">
    <source>
        <dbReference type="Proteomes" id="UP000479691"/>
    </source>
</evidence>
<feature type="compositionally biased region" description="Basic residues" evidence="5">
    <location>
        <begin position="469"/>
        <end position="482"/>
    </location>
</feature>
<evidence type="ECO:0000256" key="1">
    <source>
        <dbReference type="ARBA" id="ARBA00022723"/>
    </source>
</evidence>
<feature type="compositionally biased region" description="Acidic residues" evidence="5">
    <location>
        <begin position="650"/>
        <end position="660"/>
    </location>
</feature>
<dbReference type="Pfam" id="PF10453">
    <property type="entry name" value="NUFIP1"/>
    <property type="match status" value="1"/>
</dbReference>
<feature type="compositionally biased region" description="Low complexity" evidence="5">
    <location>
        <begin position="620"/>
        <end position="635"/>
    </location>
</feature>
<dbReference type="Gene3D" id="4.10.1000.10">
    <property type="entry name" value="Zinc finger, CCCH-type"/>
    <property type="match status" value="1"/>
</dbReference>
<dbReference type="GO" id="GO:0000492">
    <property type="term" value="P:box C/D snoRNP assembly"/>
    <property type="evidence" value="ECO:0007669"/>
    <property type="project" value="TreeGrafter"/>
</dbReference>
<feature type="region of interest" description="Disordered" evidence="5">
    <location>
        <begin position="706"/>
        <end position="728"/>
    </location>
</feature>
<feature type="region of interest" description="Disordered" evidence="5">
    <location>
        <begin position="1"/>
        <end position="378"/>
    </location>
</feature>
<comment type="caution">
    <text evidence="7">The sequence shown here is derived from an EMBL/GenBank/DDBJ whole genome shotgun (WGS) entry which is preliminary data.</text>
</comment>
<feature type="compositionally biased region" description="Pro residues" evidence="5">
    <location>
        <begin position="200"/>
        <end position="217"/>
    </location>
</feature>
<feature type="compositionally biased region" description="Pro residues" evidence="5">
    <location>
        <begin position="177"/>
        <end position="191"/>
    </location>
</feature>
<feature type="compositionally biased region" description="Low complexity" evidence="5">
    <location>
        <begin position="218"/>
        <end position="228"/>
    </location>
</feature>
<keyword evidence="1 4" id="KW-0479">Metal-binding</keyword>
<feature type="compositionally biased region" description="Polar residues" evidence="5">
    <location>
        <begin position="120"/>
        <end position="132"/>
    </location>
</feature>
<evidence type="ECO:0000256" key="2">
    <source>
        <dbReference type="ARBA" id="ARBA00022771"/>
    </source>
</evidence>
<dbReference type="GO" id="GO:0005634">
    <property type="term" value="C:nucleus"/>
    <property type="evidence" value="ECO:0007669"/>
    <property type="project" value="TreeGrafter"/>
</dbReference>
<evidence type="ECO:0000259" key="6">
    <source>
        <dbReference type="PROSITE" id="PS50103"/>
    </source>
</evidence>
<gene>
    <name evidence="7" type="ORF">TWF788_010718</name>
</gene>
<feature type="compositionally biased region" description="Pro residues" evidence="5">
    <location>
        <begin position="10"/>
        <end position="26"/>
    </location>
</feature>
<keyword evidence="2 4" id="KW-0863">Zinc-finger</keyword>
<organism evidence="7 8">
    <name type="scientific">Orbilia oligospora</name>
    <name type="common">Nematode-trapping fungus</name>
    <name type="synonym">Arthrobotrys oligospora</name>
    <dbReference type="NCBI Taxonomy" id="2813651"/>
    <lineage>
        <taxon>Eukaryota</taxon>
        <taxon>Fungi</taxon>
        <taxon>Dikarya</taxon>
        <taxon>Ascomycota</taxon>
        <taxon>Pezizomycotina</taxon>
        <taxon>Orbiliomycetes</taxon>
        <taxon>Orbiliales</taxon>
        <taxon>Orbiliaceae</taxon>
        <taxon>Orbilia</taxon>
    </lineage>
</organism>
<feature type="domain" description="C3H1-type" evidence="6">
    <location>
        <begin position="681"/>
        <end position="708"/>
    </location>
</feature>
<name>A0A7C8PQ25_ORBOL</name>
<dbReference type="SMART" id="SM00356">
    <property type="entry name" value="ZnF_C3H1"/>
    <property type="match status" value="1"/>
</dbReference>
<dbReference type="InterPro" id="IPR036855">
    <property type="entry name" value="Znf_CCCH_sf"/>
</dbReference>
<feature type="zinc finger region" description="C3H1-type" evidence="4">
    <location>
        <begin position="681"/>
        <end position="708"/>
    </location>
</feature>
<dbReference type="AlphaFoldDB" id="A0A7C8PQ25"/>
<evidence type="ECO:0000256" key="4">
    <source>
        <dbReference type="PROSITE-ProRule" id="PRU00723"/>
    </source>
</evidence>
<dbReference type="InterPro" id="IPR019496">
    <property type="entry name" value="NUFIP1_cons_dom"/>
</dbReference>
<dbReference type="GO" id="GO:0008270">
    <property type="term" value="F:zinc ion binding"/>
    <property type="evidence" value="ECO:0007669"/>
    <property type="project" value="UniProtKB-KW"/>
</dbReference>
<feature type="compositionally biased region" description="Low complexity" evidence="5">
    <location>
        <begin position="358"/>
        <end position="370"/>
    </location>
</feature>
<feature type="compositionally biased region" description="Basic and acidic residues" evidence="5">
    <location>
        <begin position="711"/>
        <end position="728"/>
    </location>
</feature>
<feature type="compositionally biased region" description="Gly residues" evidence="5">
    <location>
        <begin position="61"/>
        <end position="71"/>
    </location>
</feature>
<evidence type="ECO:0000256" key="3">
    <source>
        <dbReference type="ARBA" id="ARBA00022833"/>
    </source>
</evidence>
<feature type="compositionally biased region" description="Pro residues" evidence="5">
    <location>
        <begin position="133"/>
        <end position="153"/>
    </location>
</feature>
<dbReference type="InterPro" id="IPR039136">
    <property type="entry name" value="NUFIP1-like"/>
</dbReference>
<dbReference type="PANTHER" id="PTHR13309:SF0">
    <property type="entry name" value="FMR1-INTERACTING PROTEIN NUFIP1"/>
    <property type="match status" value="1"/>
</dbReference>
<dbReference type="Proteomes" id="UP000479691">
    <property type="component" value="Unassembled WGS sequence"/>
</dbReference>
<feature type="compositionally biased region" description="Polar residues" evidence="5">
    <location>
        <begin position="158"/>
        <end position="173"/>
    </location>
</feature>
<proteinExistence type="predicted"/>
<dbReference type="GO" id="GO:0003723">
    <property type="term" value="F:RNA binding"/>
    <property type="evidence" value="ECO:0007669"/>
    <property type="project" value="InterPro"/>
</dbReference>
<keyword evidence="3 4" id="KW-0862">Zinc</keyword>
<evidence type="ECO:0000256" key="5">
    <source>
        <dbReference type="SAM" id="MobiDB-lite"/>
    </source>
</evidence>
<feature type="compositionally biased region" description="Basic and acidic residues" evidence="5">
    <location>
        <begin position="419"/>
        <end position="443"/>
    </location>
</feature>
<feature type="region of interest" description="Disordered" evidence="5">
    <location>
        <begin position="407"/>
        <end position="530"/>
    </location>
</feature>
<accession>A0A7C8PQ25</accession>
<reference evidence="7 8" key="1">
    <citation type="submission" date="2019-06" db="EMBL/GenBank/DDBJ databases">
        <authorList>
            <person name="Palmer J.M."/>
        </authorList>
    </citation>
    <scope>NUCLEOTIDE SEQUENCE [LARGE SCALE GENOMIC DNA]</scope>
    <source>
        <strain evidence="7 8">TWF788</strain>
    </source>
</reference>
<feature type="compositionally biased region" description="Basic and acidic residues" evidence="5">
    <location>
        <begin position="252"/>
        <end position="262"/>
    </location>
</feature>
<feature type="compositionally biased region" description="Low complexity" evidence="5">
    <location>
        <begin position="27"/>
        <end position="39"/>
    </location>
</feature>
<feature type="compositionally biased region" description="Basic and acidic residues" evidence="5">
    <location>
        <begin position="601"/>
        <end position="612"/>
    </location>
</feature>
<dbReference type="EMBL" id="JAABOE010000082">
    <property type="protein sequence ID" value="KAF3169101.1"/>
    <property type="molecule type" value="Genomic_DNA"/>
</dbReference>
<evidence type="ECO:0000313" key="7">
    <source>
        <dbReference type="EMBL" id="KAF3169101.1"/>
    </source>
</evidence>
<dbReference type="PANTHER" id="PTHR13309">
    <property type="entry name" value="NUCLEAR FRAGILE X MENTAL RETARDATION PROTEIN INTERACTING PROTEIN 1"/>
    <property type="match status" value="1"/>
</dbReference>
<feature type="compositionally biased region" description="Pro residues" evidence="5">
    <location>
        <begin position="97"/>
        <end position="118"/>
    </location>
</feature>
<sequence length="764" mass="84467">MSHQNGYIYGPPPAPPPKATGPPPPFNSNQSNQFSRGNYGNRGRGNSRPGGRGNFNNRGGTNQGQGRGGYTNFGTHPPHASPPQPLYPVAGAYQTPAAPPYPPPVHQAPSSYNPPAPPSTFQTRPPHQTGQYQPPPQAFGHQPPPPQARPPYPQATAYNSVQTNSYAQPTNRWPQPNSVPPPPQHQPPTATPQPIRFFPQQPPPPTSYSPSQPPHPTPATTYQPNQPYGKPPPPQPQPHSSFQNQGPRPHHSYADLRVDGRVRPPAPPSVPTFFGSSSLPQPPPSLPPHPPPPSNFNQHMPNQQQRHNQHHGQHHNQHQSHSQHHGQHNRNRGNFGHRNNGFNHDRRNKDRGHRGHLQSQSQQFQASQNQDVDMSPEEYAIWTAAGSKIKGTNITLQDQGEIDKWLEERKKKWPTTARVAERKAEDEERQRLDQSEALKKKLDSLNQTESQLRKRKLDEVVDDDDKSKQQSKKKKKKKKKKKPQDDAPVAFEENPAAPDPEIAEPAGEPDIITVEEPVDGPPLELSESKLESDVVDAEAVTLAALEEDFLAMDELVESGDAEQVELITESLLEGQDEPIEASLANQEQGDVTVEEPLDSAIDPKDSEDKATAEADEDSESVAMSTSSSTADSAAESAEDGSDNESGSGEGSDESDEDAPPEESTTKPTGLPEKPPPAANPNKQKQVCKLWLKKACRYGAKCKYLHEGGVPKTEKERREEKKQQKETKPKEMSLYDKLMQAQMEKENVKLLQTINFFVEKEILKV</sequence>
<feature type="region of interest" description="Disordered" evidence="5">
    <location>
        <begin position="571"/>
        <end position="684"/>
    </location>
</feature>
<dbReference type="PROSITE" id="PS50103">
    <property type="entry name" value="ZF_C3H1"/>
    <property type="match status" value="1"/>
</dbReference>
<dbReference type="InterPro" id="IPR000571">
    <property type="entry name" value="Znf_CCCH"/>
</dbReference>
<feature type="compositionally biased region" description="Pro residues" evidence="5">
    <location>
        <begin position="280"/>
        <end position="294"/>
    </location>
</feature>
<feature type="compositionally biased region" description="Gly residues" evidence="5">
    <location>
        <begin position="40"/>
        <end position="53"/>
    </location>
</feature>
<feature type="compositionally biased region" description="Low complexity" evidence="5">
    <location>
        <begin position="492"/>
        <end position="512"/>
    </location>
</feature>
<feature type="compositionally biased region" description="Low complexity" evidence="5">
    <location>
        <begin position="332"/>
        <end position="342"/>
    </location>
</feature>
<dbReference type="SUPFAM" id="SSF90229">
    <property type="entry name" value="CCCH zinc finger"/>
    <property type="match status" value="1"/>
</dbReference>